<accession>A0A816U4K4</accession>
<dbReference type="EMBL" id="HG994359">
    <property type="protein sequence ID" value="CAF2098509.1"/>
    <property type="molecule type" value="Genomic_DNA"/>
</dbReference>
<reference evidence="1" key="1">
    <citation type="submission" date="2021-01" db="EMBL/GenBank/DDBJ databases">
        <authorList>
            <consortium name="Genoscope - CEA"/>
            <person name="William W."/>
        </authorList>
    </citation>
    <scope>NUCLEOTIDE SEQUENCE</scope>
</reference>
<protein>
    <submittedName>
        <fullName evidence="1">(rape) hypothetical protein</fullName>
    </submittedName>
</protein>
<gene>
    <name evidence="1" type="ORF">DARMORV10_A05P23120.1</name>
</gene>
<proteinExistence type="predicted"/>
<dbReference type="Proteomes" id="UP001295469">
    <property type="component" value="Chromosome A05"/>
</dbReference>
<sequence>MKNEAKCDTWCELQNPMNASCAPSLLAEGTSARVSQIIVPPSSQGYGMEADLPCVTACVRHSGPKALVDPKSSTRPQGRWDHR</sequence>
<evidence type="ECO:0000313" key="1">
    <source>
        <dbReference type="EMBL" id="CAF2098509.1"/>
    </source>
</evidence>
<organism evidence="1">
    <name type="scientific">Brassica napus</name>
    <name type="common">Rape</name>
    <dbReference type="NCBI Taxonomy" id="3708"/>
    <lineage>
        <taxon>Eukaryota</taxon>
        <taxon>Viridiplantae</taxon>
        <taxon>Streptophyta</taxon>
        <taxon>Embryophyta</taxon>
        <taxon>Tracheophyta</taxon>
        <taxon>Spermatophyta</taxon>
        <taxon>Magnoliopsida</taxon>
        <taxon>eudicotyledons</taxon>
        <taxon>Gunneridae</taxon>
        <taxon>Pentapetalae</taxon>
        <taxon>rosids</taxon>
        <taxon>malvids</taxon>
        <taxon>Brassicales</taxon>
        <taxon>Brassicaceae</taxon>
        <taxon>Brassiceae</taxon>
        <taxon>Brassica</taxon>
    </lineage>
</organism>
<dbReference type="AlphaFoldDB" id="A0A816U4K4"/>
<name>A0A816U4K4_BRANA</name>